<dbReference type="InterPro" id="IPR051797">
    <property type="entry name" value="TrmB-like"/>
</dbReference>
<protein>
    <submittedName>
        <fullName evidence="1">LuxR C-terminal-related transcriptional regulator</fullName>
    </submittedName>
</protein>
<name>A0ABV6VF92_9ACTN</name>
<dbReference type="Proteomes" id="UP001592582">
    <property type="component" value="Unassembled WGS sequence"/>
</dbReference>
<dbReference type="SUPFAM" id="SSF56024">
    <property type="entry name" value="Phospholipase D/nuclease"/>
    <property type="match status" value="1"/>
</dbReference>
<evidence type="ECO:0000313" key="1">
    <source>
        <dbReference type="EMBL" id="MFC1412382.1"/>
    </source>
</evidence>
<dbReference type="PROSITE" id="PS50043">
    <property type="entry name" value="HTH_LUXR_2"/>
    <property type="match status" value="1"/>
</dbReference>
<dbReference type="InterPro" id="IPR000792">
    <property type="entry name" value="Tscrpt_reg_LuxR_C"/>
</dbReference>
<dbReference type="InterPro" id="IPR036388">
    <property type="entry name" value="WH-like_DNA-bd_sf"/>
</dbReference>
<dbReference type="Pfam" id="PF00196">
    <property type="entry name" value="GerE"/>
    <property type="match status" value="1"/>
</dbReference>
<proteinExistence type="predicted"/>
<reference evidence="1 2" key="1">
    <citation type="submission" date="2024-09" db="EMBL/GenBank/DDBJ databases">
        <authorList>
            <person name="Lee S.D."/>
        </authorList>
    </citation>
    <scope>NUCLEOTIDE SEQUENCE [LARGE SCALE GENOMIC DNA]</scope>
    <source>
        <strain evidence="1 2">N1-1</strain>
    </source>
</reference>
<dbReference type="SUPFAM" id="SSF46894">
    <property type="entry name" value="C-terminal effector domain of the bipartite response regulators"/>
    <property type="match status" value="1"/>
</dbReference>
<evidence type="ECO:0000313" key="2">
    <source>
        <dbReference type="Proteomes" id="UP001592582"/>
    </source>
</evidence>
<sequence length="285" mass="30957">MQEALRLLGELALVRPSTDDPRQLHAVSPGVGMEILLARQRIAQQVRIESSWLAAAEFVAELSDRPPGSTEGGVLRLHGQDQIRDHLSGLGAKAKEEILTFALAWPQAAAEMQTLRPLTQQLLERGIRLRTVYPDSVRRSTPSIDQARSLASLGGEVRTTPTLPTRLIICDRRTALVASDNHPTAEALAVSDRGILSALGALFDNIWSSAAPLGCCQQHEGQESLGPLQMDVLRLLTEGCTDEAVARRLGISTRTARRVAADLMTRLDAKSRLQAGVNAVRRGYL</sequence>
<dbReference type="PANTHER" id="PTHR34293">
    <property type="entry name" value="HTH-TYPE TRANSCRIPTIONAL REGULATOR TRMBL2"/>
    <property type="match status" value="1"/>
</dbReference>
<accession>A0ABV6VF92</accession>
<comment type="caution">
    <text evidence="1">The sequence shown here is derived from an EMBL/GenBank/DDBJ whole genome shotgun (WGS) entry which is preliminary data.</text>
</comment>
<gene>
    <name evidence="1" type="ORF">ACEZDG_24240</name>
</gene>
<dbReference type="PANTHER" id="PTHR34293:SF1">
    <property type="entry name" value="HTH-TYPE TRANSCRIPTIONAL REGULATOR TRMBL2"/>
    <property type="match status" value="1"/>
</dbReference>
<keyword evidence="2" id="KW-1185">Reference proteome</keyword>
<dbReference type="EMBL" id="JBHEZX010000011">
    <property type="protein sequence ID" value="MFC1412382.1"/>
    <property type="molecule type" value="Genomic_DNA"/>
</dbReference>
<organism evidence="1 2">
    <name type="scientific">Streptacidiphilus alkalitolerans</name>
    <dbReference type="NCBI Taxonomy" id="3342712"/>
    <lineage>
        <taxon>Bacteria</taxon>
        <taxon>Bacillati</taxon>
        <taxon>Actinomycetota</taxon>
        <taxon>Actinomycetes</taxon>
        <taxon>Kitasatosporales</taxon>
        <taxon>Streptomycetaceae</taxon>
        <taxon>Streptacidiphilus</taxon>
    </lineage>
</organism>
<dbReference type="CDD" id="cd06170">
    <property type="entry name" value="LuxR_C_like"/>
    <property type="match status" value="1"/>
</dbReference>
<dbReference type="InterPro" id="IPR016032">
    <property type="entry name" value="Sig_transdc_resp-reg_C-effctor"/>
</dbReference>
<dbReference type="Gene3D" id="1.10.10.10">
    <property type="entry name" value="Winged helix-like DNA-binding domain superfamily/Winged helix DNA-binding domain"/>
    <property type="match status" value="1"/>
</dbReference>
<dbReference type="SMART" id="SM00421">
    <property type="entry name" value="HTH_LUXR"/>
    <property type="match status" value="1"/>
</dbReference>